<name>A0A8T0A0K3_9BILA</name>
<dbReference type="Proteomes" id="UP000605970">
    <property type="component" value="Unassembled WGS sequence"/>
</dbReference>
<protein>
    <submittedName>
        <fullName evidence="1">Polypeptide N-acetylgalactosaminyltransferase 10</fullName>
    </submittedName>
</protein>
<proteinExistence type="predicted"/>
<sequence>MLRIISESPGSVIESIDTRKSFPHAVPNSMLGVLLEIMTNFALPERRVFNLNVLIEKTNLFSDNHCRENKQTKFYLILIVKKVRNYLRDFV</sequence>
<gene>
    <name evidence="1" type="ORF">Mgra_00001624</name>
</gene>
<dbReference type="AlphaFoldDB" id="A0A8T0A0K3"/>
<organism evidence="1 2">
    <name type="scientific">Meloidogyne graminicola</name>
    <dbReference type="NCBI Taxonomy" id="189291"/>
    <lineage>
        <taxon>Eukaryota</taxon>
        <taxon>Metazoa</taxon>
        <taxon>Ecdysozoa</taxon>
        <taxon>Nematoda</taxon>
        <taxon>Chromadorea</taxon>
        <taxon>Rhabditida</taxon>
        <taxon>Tylenchina</taxon>
        <taxon>Tylenchomorpha</taxon>
        <taxon>Tylenchoidea</taxon>
        <taxon>Meloidogynidae</taxon>
        <taxon>Meloidogyninae</taxon>
        <taxon>Meloidogyne</taxon>
    </lineage>
</organism>
<evidence type="ECO:0000313" key="2">
    <source>
        <dbReference type="Proteomes" id="UP000605970"/>
    </source>
</evidence>
<accession>A0A8T0A0K3</accession>
<dbReference type="EMBL" id="JABEBT010000009">
    <property type="protein sequence ID" value="KAF7638816.1"/>
    <property type="molecule type" value="Genomic_DNA"/>
</dbReference>
<comment type="caution">
    <text evidence="1">The sequence shown here is derived from an EMBL/GenBank/DDBJ whole genome shotgun (WGS) entry which is preliminary data.</text>
</comment>
<keyword evidence="2" id="KW-1185">Reference proteome</keyword>
<reference evidence="1" key="1">
    <citation type="journal article" date="2020" name="Ecol. Evol.">
        <title>Genome structure and content of the rice root-knot nematode (Meloidogyne graminicola).</title>
        <authorList>
            <person name="Phan N.T."/>
            <person name="Danchin E.G.J."/>
            <person name="Klopp C."/>
            <person name="Perfus-Barbeoch L."/>
            <person name="Kozlowski D.K."/>
            <person name="Koutsovoulos G.D."/>
            <person name="Lopez-Roques C."/>
            <person name="Bouchez O."/>
            <person name="Zahm M."/>
            <person name="Besnard G."/>
            <person name="Bellafiore S."/>
        </authorList>
    </citation>
    <scope>NUCLEOTIDE SEQUENCE</scope>
    <source>
        <strain evidence="1">VN-18</strain>
    </source>
</reference>
<evidence type="ECO:0000313" key="1">
    <source>
        <dbReference type="EMBL" id="KAF7638816.1"/>
    </source>
</evidence>